<dbReference type="PANTHER" id="PTHR10704:SF44">
    <property type="entry name" value="LD35051P-RELATED"/>
    <property type="match status" value="1"/>
</dbReference>
<dbReference type="SUPFAM" id="SSF52540">
    <property type="entry name" value="P-loop containing nucleoside triphosphate hydrolases"/>
    <property type="match status" value="1"/>
</dbReference>
<dbReference type="InterPro" id="IPR000863">
    <property type="entry name" value="Sulfotransferase_dom"/>
</dbReference>
<dbReference type="InterPro" id="IPR027417">
    <property type="entry name" value="P-loop_NTPase"/>
</dbReference>
<feature type="domain" description="Sulfotransferase" evidence="1">
    <location>
        <begin position="5"/>
        <end position="306"/>
    </location>
</feature>
<dbReference type="Gene3D" id="3.40.50.300">
    <property type="entry name" value="P-loop containing nucleotide triphosphate hydrolases"/>
    <property type="match status" value="1"/>
</dbReference>
<dbReference type="PANTHER" id="PTHR10704">
    <property type="entry name" value="CARBOHYDRATE SULFOTRANSFERASE"/>
    <property type="match status" value="1"/>
</dbReference>
<dbReference type="Proteomes" id="UP001217089">
    <property type="component" value="Unassembled WGS sequence"/>
</dbReference>
<dbReference type="EMBL" id="JARBDR010000328">
    <property type="protein sequence ID" value="KAJ8316428.1"/>
    <property type="molecule type" value="Genomic_DNA"/>
</dbReference>
<evidence type="ECO:0000313" key="3">
    <source>
        <dbReference type="Proteomes" id="UP001217089"/>
    </source>
</evidence>
<evidence type="ECO:0000259" key="1">
    <source>
        <dbReference type="Pfam" id="PF00685"/>
    </source>
</evidence>
<evidence type="ECO:0000313" key="2">
    <source>
        <dbReference type="EMBL" id="KAJ8316428.1"/>
    </source>
</evidence>
<gene>
    <name evidence="2" type="ORF">KUTeg_006442</name>
</gene>
<dbReference type="Pfam" id="PF00685">
    <property type="entry name" value="Sulfotransfer_1"/>
    <property type="match status" value="1"/>
</dbReference>
<accession>A0ABQ9FGH6</accession>
<reference evidence="2 3" key="1">
    <citation type="submission" date="2022-12" db="EMBL/GenBank/DDBJ databases">
        <title>Chromosome-level genome of Tegillarca granosa.</title>
        <authorList>
            <person name="Kim J."/>
        </authorList>
    </citation>
    <scope>NUCLEOTIDE SEQUENCE [LARGE SCALE GENOMIC DNA]</scope>
    <source>
        <strain evidence="2">Teg-2019</strain>
        <tissue evidence="2">Adductor muscle</tissue>
    </source>
</reference>
<name>A0ABQ9FGH6_TEGGR</name>
<proteinExistence type="predicted"/>
<comment type="caution">
    <text evidence="2">The sequence shown here is derived from an EMBL/GenBank/DDBJ whole genome shotgun (WGS) entry which is preliminary data.</text>
</comment>
<keyword evidence="3" id="KW-1185">Reference proteome</keyword>
<protein>
    <recommendedName>
        <fullName evidence="1">Sulfotransferase domain-containing protein</fullName>
    </recommendedName>
</protein>
<dbReference type="InterPro" id="IPR051135">
    <property type="entry name" value="Gal/GlcNAc/GalNAc_ST"/>
</dbReference>
<organism evidence="2 3">
    <name type="scientific">Tegillarca granosa</name>
    <name type="common">Malaysian cockle</name>
    <name type="synonym">Anadara granosa</name>
    <dbReference type="NCBI Taxonomy" id="220873"/>
    <lineage>
        <taxon>Eukaryota</taxon>
        <taxon>Metazoa</taxon>
        <taxon>Spiralia</taxon>
        <taxon>Lophotrochozoa</taxon>
        <taxon>Mollusca</taxon>
        <taxon>Bivalvia</taxon>
        <taxon>Autobranchia</taxon>
        <taxon>Pteriomorphia</taxon>
        <taxon>Arcoida</taxon>
        <taxon>Arcoidea</taxon>
        <taxon>Arcidae</taxon>
        <taxon>Tegillarca</taxon>
    </lineage>
</organism>
<sequence>MPSGPSHIIILTYMRSGSTFIGDVLQEDPGVFYLFEPLRILQFMMRDNESIVYLNGNLRNYSNFLDLASDTLQDLSLCNLNNIGKPFWDDGFILKSKKAREFETCVKKEKNNVPRLKAMEVCANNLSTVCRNSNNIISKIIRIPMYILEPLMKKFPKMKIIHLLRDPRATIGSQSRFRVIRSGEHFEDDVTKFCSRVYEDLVIAKSFKQRYPGRILQIVYEDLAKNPIEVTKILYKFSNLHFTDKIKQFVENVTSASEIQKAEKTDCGYTCTLKSNSTAQAQKWRLTLPFGMVNQIDRLCRPLLRELKLRDIPSPEKLIDVSGYPLEDTDQQQDDFRWA</sequence>